<evidence type="ECO:0000259" key="5">
    <source>
        <dbReference type="PROSITE" id="PS50931"/>
    </source>
</evidence>
<dbReference type="PANTHER" id="PTHR30118">
    <property type="entry name" value="HTH-TYPE TRANSCRIPTIONAL REGULATOR LEUO-RELATED"/>
    <property type="match status" value="1"/>
</dbReference>
<dbReference type="InterPro" id="IPR005119">
    <property type="entry name" value="LysR_subst-bd"/>
</dbReference>
<dbReference type="CDD" id="cd08459">
    <property type="entry name" value="PBP2_DntR_NahR_LinR_like"/>
    <property type="match status" value="1"/>
</dbReference>
<dbReference type="PANTHER" id="PTHR30118:SF15">
    <property type="entry name" value="TRANSCRIPTIONAL REGULATORY PROTEIN"/>
    <property type="match status" value="1"/>
</dbReference>
<dbReference type="InterPro" id="IPR036390">
    <property type="entry name" value="WH_DNA-bd_sf"/>
</dbReference>
<dbReference type="PRINTS" id="PR00039">
    <property type="entry name" value="HTHLYSR"/>
</dbReference>
<dbReference type="SUPFAM" id="SSF46785">
    <property type="entry name" value="Winged helix' DNA-binding domain"/>
    <property type="match status" value="1"/>
</dbReference>
<evidence type="ECO:0000313" key="7">
    <source>
        <dbReference type="Proteomes" id="UP001500975"/>
    </source>
</evidence>
<protein>
    <submittedName>
        <fullName evidence="6">LysR family transcriptional regulator</fullName>
    </submittedName>
</protein>
<keyword evidence="7" id="KW-1185">Reference proteome</keyword>
<accession>A0ABP8ICY5</accession>
<keyword evidence="2" id="KW-0805">Transcription regulation</keyword>
<dbReference type="Pfam" id="PF00126">
    <property type="entry name" value="HTH_1"/>
    <property type="match status" value="1"/>
</dbReference>
<name>A0ABP8ICY5_9BURK</name>
<dbReference type="EMBL" id="BAABGJ010000080">
    <property type="protein sequence ID" value="GAA4356346.1"/>
    <property type="molecule type" value="Genomic_DNA"/>
</dbReference>
<dbReference type="Gene3D" id="3.40.190.10">
    <property type="entry name" value="Periplasmic binding protein-like II"/>
    <property type="match status" value="2"/>
</dbReference>
<feature type="domain" description="HTH lysR-type" evidence="5">
    <location>
        <begin position="9"/>
        <end position="66"/>
    </location>
</feature>
<gene>
    <name evidence="6" type="ORF">GCM10023165_49310</name>
</gene>
<evidence type="ECO:0000256" key="3">
    <source>
        <dbReference type="ARBA" id="ARBA00023125"/>
    </source>
</evidence>
<evidence type="ECO:0000256" key="4">
    <source>
        <dbReference type="ARBA" id="ARBA00023163"/>
    </source>
</evidence>
<comment type="caution">
    <text evidence="6">The sequence shown here is derived from an EMBL/GenBank/DDBJ whole genome shotgun (WGS) entry which is preliminary data.</text>
</comment>
<evidence type="ECO:0000256" key="1">
    <source>
        <dbReference type="ARBA" id="ARBA00009437"/>
    </source>
</evidence>
<dbReference type="PROSITE" id="PS50931">
    <property type="entry name" value="HTH_LYSR"/>
    <property type="match status" value="1"/>
</dbReference>
<dbReference type="InterPro" id="IPR000847">
    <property type="entry name" value="LysR_HTH_N"/>
</dbReference>
<proteinExistence type="inferred from homology"/>
<dbReference type="Pfam" id="PF03466">
    <property type="entry name" value="LysR_substrate"/>
    <property type="match status" value="1"/>
</dbReference>
<evidence type="ECO:0000256" key="2">
    <source>
        <dbReference type="ARBA" id="ARBA00023015"/>
    </source>
</evidence>
<dbReference type="Proteomes" id="UP001500975">
    <property type="component" value="Unassembled WGS sequence"/>
</dbReference>
<keyword evidence="3" id="KW-0238">DNA-binding</keyword>
<organism evidence="6 7">
    <name type="scientific">Variovorax defluvii</name>
    <dbReference type="NCBI Taxonomy" id="913761"/>
    <lineage>
        <taxon>Bacteria</taxon>
        <taxon>Pseudomonadati</taxon>
        <taxon>Pseudomonadota</taxon>
        <taxon>Betaproteobacteria</taxon>
        <taxon>Burkholderiales</taxon>
        <taxon>Comamonadaceae</taxon>
        <taxon>Variovorax</taxon>
    </lineage>
</organism>
<reference evidence="7" key="1">
    <citation type="journal article" date="2019" name="Int. J. Syst. Evol. Microbiol.">
        <title>The Global Catalogue of Microorganisms (GCM) 10K type strain sequencing project: providing services to taxonomists for standard genome sequencing and annotation.</title>
        <authorList>
            <consortium name="The Broad Institute Genomics Platform"/>
            <consortium name="The Broad Institute Genome Sequencing Center for Infectious Disease"/>
            <person name="Wu L."/>
            <person name="Ma J."/>
        </authorList>
    </citation>
    <scope>NUCLEOTIDE SEQUENCE [LARGE SCALE GENOMIC DNA]</scope>
    <source>
        <strain evidence="7">JCM 17804</strain>
    </source>
</reference>
<sequence length="315" mass="35069">MDFHKLPQIDLRLLVVFDEIRKHRSLTLAADSLGVTQSAMSKSLHRLRHQLGDSLFVRTQKGMEPTARAKALEGAVSEILRTFHEKIAVAPPFEPDSSNRIFSIHASDIGMSAFLPVLAQELGRRAPRSRIAAITGNQKEVIEALEAGDIDLSLGAFSTLDEPGIFQQRLYVERYICLVRQGHPVLALPHFDAQAFREQSHVVIGSGRSGHAHGRAEAILLEEIDPARVAMKVSGFILAAMLLRQSDHVLTIPSVAALTLAPELGLVPLDCPIELPEFTVFQYWHERFSHDPAVQWLRSLIHDVFGRPDFLVPKR</sequence>
<dbReference type="InterPro" id="IPR050389">
    <property type="entry name" value="LysR-type_TF"/>
</dbReference>
<keyword evidence="4" id="KW-0804">Transcription</keyword>
<evidence type="ECO:0000313" key="6">
    <source>
        <dbReference type="EMBL" id="GAA4356346.1"/>
    </source>
</evidence>
<dbReference type="InterPro" id="IPR036388">
    <property type="entry name" value="WH-like_DNA-bd_sf"/>
</dbReference>
<comment type="similarity">
    <text evidence="1">Belongs to the LysR transcriptional regulatory family.</text>
</comment>
<dbReference type="SUPFAM" id="SSF53850">
    <property type="entry name" value="Periplasmic binding protein-like II"/>
    <property type="match status" value="1"/>
</dbReference>
<dbReference type="Gene3D" id="1.10.10.10">
    <property type="entry name" value="Winged helix-like DNA-binding domain superfamily/Winged helix DNA-binding domain"/>
    <property type="match status" value="1"/>
</dbReference>